<dbReference type="Proteomes" id="UP001144191">
    <property type="component" value="Unassembled WGS sequence"/>
</dbReference>
<name>A0A9W6AD27_ASPNG</name>
<evidence type="ECO:0000313" key="3">
    <source>
        <dbReference type="Proteomes" id="UP001144191"/>
    </source>
</evidence>
<feature type="region of interest" description="Disordered" evidence="1">
    <location>
        <begin position="57"/>
        <end position="112"/>
    </location>
</feature>
<organism evidence="2 3">
    <name type="scientific">Aspergillus niger</name>
    <dbReference type="NCBI Taxonomy" id="5061"/>
    <lineage>
        <taxon>Eukaryota</taxon>
        <taxon>Fungi</taxon>
        <taxon>Dikarya</taxon>
        <taxon>Ascomycota</taxon>
        <taxon>Pezizomycotina</taxon>
        <taxon>Eurotiomycetes</taxon>
        <taxon>Eurotiomycetidae</taxon>
        <taxon>Eurotiales</taxon>
        <taxon>Aspergillaceae</taxon>
        <taxon>Aspergillus</taxon>
        <taxon>Aspergillus subgen. Circumdati</taxon>
    </lineage>
</organism>
<comment type="caution">
    <text evidence="2">The sequence shown here is derived from an EMBL/GenBank/DDBJ whole genome shotgun (WGS) entry which is preliminary data.</text>
</comment>
<feature type="region of interest" description="Disordered" evidence="1">
    <location>
        <begin position="1"/>
        <end position="26"/>
    </location>
</feature>
<feature type="compositionally biased region" description="Basic and acidic residues" evidence="1">
    <location>
        <begin position="63"/>
        <end position="88"/>
    </location>
</feature>
<reference evidence="2" key="1">
    <citation type="submission" date="2022-07" db="EMBL/GenBank/DDBJ databases">
        <title>Taxonomy of Aspergillus series Nigri: significant species reduction supported by multi-species coalescent approaches.</title>
        <authorList>
            <person name="Bian C."/>
            <person name="Kusuya Y."/>
            <person name="Sklenar F."/>
            <person name="D'hooge E."/>
            <person name="Yaguchi T."/>
            <person name="Takahashi H."/>
            <person name="Hubka V."/>
        </authorList>
    </citation>
    <scope>NUCLEOTIDE SEQUENCE</scope>
    <source>
        <strain evidence="2">IFM 63604</strain>
    </source>
</reference>
<evidence type="ECO:0000313" key="2">
    <source>
        <dbReference type="EMBL" id="GLA55878.1"/>
    </source>
</evidence>
<dbReference type="EMBL" id="BRPB01000172">
    <property type="protein sequence ID" value="GLA55878.1"/>
    <property type="molecule type" value="Genomic_DNA"/>
</dbReference>
<gene>
    <name evidence="2" type="ORF">AnigIFM63604_003097</name>
</gene>
<feature type="compositionally biased region" description="Polar residues" evidence="1">
    <location>
        <begin position="1"/>
        <end position="11"/>
    </location>
</feature>
<dbReference type="AlphaFoldDB" id="A0A9W6AD27"/>
<evidence type="ECO:0000256" key="1">
    <source>
        <dbReference type="SAM" id="MobiDB-lite"/>
    </source>
</evidence>
<proteinExistence type="predicted"/>
<sequence length="112" mass="12504">MRGTNPLSPNRNDMPISGRVSGLGPSVEDALWRGSATVPPVLNVNLSRINLNLRESQSIGPWDGEKWSIRDQIRDPSGDQPNDGDRSNNRVGQRHGEKSRRFRQSNIVHPVQ</sequence>
<accession>A0A9W6AD27</accession>
<protein>
    <submittedName>
        <fullName evidence="2">Uncharacterized protein</fullName>
    </submittedName>
</protein>